<sequence length="599" mass="64844">MSNQGPDAFTTGPRTAPLKPDSPAITPIKPRRSRPAHPHPRTAARESAPLREGPELAPQVDAEAAGGDAQAVEGASQPHRADSPEPADGRRNDAESPPITPFMPGDRVRMPGGKTGTVRSADGTFVSVRTDGAGGRGPRIRSCRADRLISLDEEEREEIAKLEDAEIVDRWPRIRPEAFRGIAGEVVELAGPHTEADPVAVLVQFLVAVANMIGRGPHFRVAGTEHHLNLFACLVGATGSARKGTSWDVVRFVLRPVDPSWADARVRNGLVSGEGLIHNVRDRRVERKEVVTGSGANRSRSVEAVMIDAGVDDKRLMIVEAEFARTLKAMAPRGNTLSDVLRLAWEGGTLSGMSKHAPETATAAHLSVLGHVTREDLQRHLADEDMANGFGNRFLWLCARRSKELPGGGNLEGVDWGPVREEIEAIRAFAANPTGTDDAPVLILRRDDPAEELWRRMYTELTADKPGLVGNLLSRAAAQVMRLACIYAVLDRSPVVSLPHLEAARAVWDYCEASARYIFGDAHGDPDAERLLAALGQAPEGLTRTEISRVFQGNRTSAWIGNLLGRLLSEGTIHRRGGADRRGRAQERWHAGRSSGPRA</sequence>
<evidence type="ECO:0008006" key="4">
    <source>
        <dbReference type="Google" id="ProtNLM"/>
    </source>
</evidence>
<protein>
    <recommendedName>
        <fullName evidence="4">DUF3987 domain-containing protein</fullName>
    </recommendedName>
</protein>
<dbReference type="Proteomes" id="UP000324233">
    <property type="component" value="Chromosome"/>
</dbReference>
<dbReference type="KEGG" id="agv:OJF2_05670"/>
<dbReference type="OrthoDB" id="275480at2"/>
<feature type="compositionally biased region" description="Basic and acidic residues" evidence="1">
    <location>
        <begin position="577"/>
        <end position="590"/>
    </location>
</feature>
<feature type="region of interest" description="Disordered" evidence="1">
    <location>
        <begin position="1"/>
        <end position="120"/>
    </location>
</feature>
<dbReference type="EMBL" id="CP042997">
    <property type="protein sequence ID" value="QEH32098.1"/>
    <property type="molecule type" value="Genomic_DNA"/>
</dbReference>
<accession>A0A5B9VV06</accession>
<name>A0A5B9VV06_9BACT</name>
<dbReference type="AlphaFoldDB" id="A0A5B9VV06"/>
<reference evidence="2 3" key="1">
    <citation type="submission" date="2019-08" db="EMBL/GenBank/DDBJ databases">
        <title>Deep-cultivation of Planctomycetes and their phenomic and genomic characterization uncovers novel biology.</title>
        <authorList>
            <person name="Wiegand S."/>
            <person name="Jogler M."/>
            <person name="Boedeker C."/>
            <person name="Pinto D."/>
            <person name="Vollmers J."/>
            <person name="Rivas-Marin E."/>
            <person name="Kohn T."/>
            <person name="Peeters S.H."/>
            <person name="Heuer A."/>
            <person name="Rast P."/>
            <person name="Oberbeckmann S."/>
            <person name="Bunk B."/>
            <person name="Jeske O."/>
            <person name="Meyerdierks A."/>
            <person name="Storesund J.E."/>
            <person name="Kallscheuer N."/>
            <person name="Luecker S."/>
            <person name="Lage O.M."/>
            <person name="Pohl T."/>
            <person name="Merkel B.J."/>
            <person name="Hornburger P."/>
            <person name="Mueller R.-W."/>
            <person name="Bruemmer F."/>
            <person name="Labrenz M."/>
            <person name="Spormann A.M."/>
            <person name="Op den Camp H."/>
            <person name="Overmann J."/>
            <person name="Amann R."/>
            <person name="Jetten M.S.M."/>
            <person name="Mascher T."/>
            <person name="Medema M.H."/>
            <person name="Devos D.P."/>
            <person name="Kaster A.-K."/>
            <person name="Ovreas L."/>
            <person name="Rohde M."/>
            <person name="Galperin M.Y."/>
            <person name="Jogler C."/>
        </authorList>
    </citation>
    <scope>NUCLEOTIDE SEQUENCE [LARGE SCALE GENOMIC DNA]</scope>
    <source>
        <strain evidence="2 3">OJF2</strain>
    </source>
</reference>
<gene>
    <name evidence="2" type="ORF">OJF2_05670</name>
</gene>
<feature type="compositionally biased region" description="Basic and acidic residues" evidence="1">
    <location>
        <begin position="79"/>
        <end position="94"/>
    </location>
</feature>
<proteinExistence type="predicted"/>
<feature type="compositionally biased region" description="Basic residues" evidence="1">
    <location>
        <begin position="29"/>
        <end position="42"/>
    </location>
</feature>
<organism evidence="2 3">
    <name type="scientific">Aquisphaera giovannonii</name>
    <dbReference type="NCBI Taxonomy" id="406548"/>
    <lineage>
        <taxon>Bacteria</taxon>
        <taxon>Pseudomonadati</taxon>
        <taxon>Planctomycetota</taxon>
        <taxon>Planctomycetia</taxon>
        <taxon>Isosphaerales</taxon>
        <taxon>Isosphaeraceae</taxon>
        <taxon>Aquisphaera</taxon>
    </lineage>
</organism>
<feature type="region of interest" description="Disordered" evidence="1">
    <location>
        <begin position="575"/>
        <end position="599"/>
    </location>
</feature>
<evidence type="ECO:0000313" key="2">
    <source>
        <dbReference type="EMBL" id="QEH32098.1"/>
    </source>
</evidence>
<evidence type="ECO:0000256" key="1">
    <source>
        <dbReference type="SAM" id="MobiDB-lite"/>
    </source>
</evidence>
<evidence type="ECO:0000313" key="3">
    <source>
        <dbReference type="Proteomes" id="UP000324233"/>
    </source>
</evidence>
<keyword evidence="3" id="KW-1185">Reference proteome</keyword>